<keyword evidence="3" id="KW-1185">Reference proteome</keyword>
<evidence type="ECO:0000313" key="2">
    <source>
        <dbReference type="EMBL" id="RCI16080.1"/>
    </source>
</evidence>
<dbReference type="Pfam" id="PF14273">
    <property type="entry name" value="DUF4360"/>
    <property type="match status" value="1"/>
</dbReference>
<feature type="chain" id="PRO_5016868564" description="Secreted protein" evidence="1">
    <location>
        <begin position="17"/>
        <end position="206"/>
    </location>
</feature>
<keyword evidence="1" id="KW-0732">Signal</keyword>
<evidence type="ECO:0000256" key="1">
    <source>
        <dbReference type="SAM" id="SignalP"/>
    </source>
</evidence>
<evidence type="ECO:0000313" key="3">
    <source>
        <dbReference type="Proteomes" id="UP000253664"/>
    </source>
</evidence>
<evidence type="ECO:0008006" key="4">
    <source>
        <dbReference type="Google" id="ProtNLM"/>
    </source>
</evidence>
<dbReference type="STRING" id="1330021.A0A367LNT7"/>
<organism evidence="2 3">
    <name type="scientific">Ophiocordyceps polyrhachis-furcata BCC 54312</name>
    <dbReference type="NCBI Taxonomy" id="1330021"/>
    <lineage>
        <taxon>Eukaryota</taxon>
        <taxon>Fungi</taxon>
        <taxon>Dikarya</taxon>
        <taxon>Ascomycota</taxon>
        <taxon>Pezizomycotina</taxon>
        <taxon>Sordariomycetes</taxon>
        <taxon>Hypocreomycetidae</taxon>
        <taxon>Hypocreales</taxon>
        <taxon>Ophiocordycipitaceae</taxon>
        <taxon>Ophiocordyceps</taxon>
    </lineage>
</organism>
<protein>
    <recommendedName>
        <fullName evidence="4">Secreted protein</fullName>
    </recommendedName>
</protein>
<dbReference type="Proteomes" id="UP000253664">
    <property type="component" value="Unassembled WGS sequence"/>
</dbReference>
<dbReference type="AlphaFoldDB" id="A0A367LNT7"/>
<accession>A0A367LNT7</accession>
<dbReference type="OrthoDB" id="152248at2759"/>
<gene>
    <name evidence="2" type="ORF">L249_1831</name>
</gene>
<reference evidence="2 3" key="1">
    <citation type="journal article" date="2015" name="BMC Genomics">
        <title>Insights from the genome of Ophiocordyceps polyrhachis-furcata to pathogenicity and host specificity in insect fungi.</title>
        <authorList>
            <person name="Wichadakul D."/>
            <person name="Kobmoo N."/>
            <person name="Ingsriswang S."/>
            <person name="Tangphatsornruang S."/>
            <person name="Chantasingh D."/>
            <person name="Luangsa-ard J.J."/>
            <person name="Eurwilaichitr L."/>
        </authorList>
    </citation>
    <scope>NUCLEOTIDE SEQUENCE [LARGE SCALE GENOMIC DNA]</scope>
    <source>
        <strain evidence="2 3">BCC 54312</strain>
    </source>
</reference>
<feature type="signal peptide" evidence="1">
    <location>
        <begin position="1"/>
        <end position="16"/>
    </location>
</feature>
<proteinExistence type="predicted"/>
<dbReference type="PANTHER" id="PTHR38847:SF1">
    <property type="entry name" value="PSEUDOURIDINE SYNTHASE RSUA_RLUA-LIKE DOMAIN-CONTAINING PROTEIN"/>
    <property type="match status" value="1"/>
</dbReference>
<dbReference type="PANTHER" id="PTHR38847">
    <property type="match status" value="1"/>
</dbReference>
<dbReference type="InterPro" id="IPR025649">
    <property type="entry name" value="DUF4360"/>
</dbReference>
<comment type="caution">
    <text evidence="2">The sequence shown here is derived from an EMBL/GenBank/DDBJ whole genome shotgun (WGS) entry which is preliminary data.</text>
</comment>
<dbReference type="EMBL" id="LKCN02000001">
    <property type="protein sequence ID" value="RCI16080.1"/>
    <property type="molecule type" value="Genomic_DNA"/>
</dbReference>
<name>A0A367LNT7_9HYPO</name>
<sequence length="206" mass="22329">MKSLILSNLFLGLVAAVPQYGDLSSPPRRFTIQSVSLIGSGCPAGTATVHVDRSGTIFEASFSAYQVQTGPSIPASQWRKNCKLSLNMDYDPGFQFRLVGTDMSGYASIPDGISGQCINSFSFAGDNGDRIEYIVKFHGRNSGRFDLQSTPGLSTWSSCESNTSILNLNTACELEPTNQRALIAVDEVSGKLTIKCAIQWQRCLKK</sequence>